<comment type="caution">
    <text evidence="3">The sequence shown here is derived from an EMBL/GenBank/DDBJ whole genome shotgun (WGS) entry which is preliminary data.</text>
</comment>
<gene>
    <name evidence="3" type="ORF">GC101_08575</name>
</gene>
<name>A0ABX1YGC0_9BACL</name>
<dbReference type="PANTHER" id="PTHR43135:SF3">
    <property type="entry name" value="ALPHA-D-RIBOSE 1-METHYLPHOSPHONATE 5-TRIPHOSPHATE DIPHOSPHATASE"/>
    <property type="match status" value="1"/>
</dbReference>
<evidence type="ECO:0000256" key="1">
    <source>
        <dbReference type="SAM" id="Phobius"/>
    </source>
</evidence>
<sequence>MKPNIGFMNNEILMKRGNKMKQQNTKRKILQTIGFVLLSVLLFGIVLVLMISSDDRWYAYLILAASVGLLIILRRTKFWHGWRVPLSWIVAVVIAWGGLFAGQPPVNIQPYTARNLEQPSAPYKLLLNNVIIVDTQSGQLTSNMSILSEGGKIIDIAPAGSIKAGEDTEIVDATGKYAVPGYLDMHMHVIGEEHTSEALNLLLANGVTGFRQMSGSAEFLQQWRGGAFTSSIDQPALLTMPGDVLTPMNAPTPKVAMEFVRQQQKEGADFIKVGGILPDVFNAVLMEGRKLNIPVVGHVLPDMDLKVAAENGFSSVEHFGINHGALISASTDEKTLRAKATAIPSITANPIFVQLMKIKGLQNFVNKKVMSAAIESSGGKKDPAQLQQLIDTYSEEKATQLADIFVENNTWQTPTIIRVHAGVLSDGSDSISQGLYDLYLKLVKTYDTEGVKMMTGTDGGGGEDIWLDAGNYIHQEFDELEKAGISPLHVLQMTTLNGAEFLGRLNEMGTVEIGKNADMVLLDANPVESVQNLHKVDAVIRAGFYHGKEELESVKQNEGTK</sequence>
<dbReference type="RefSeq" id="WP_171716879.1">
    <property type="nucleotide sequence ID" value="NZ_WHOB01000021.1"/>
</dbReference>
<evidence type="ECO:0000313" key="3">
    <source>
        <dbReference type="EMBL" id="NOU78938.1"/>
    </source>
</evidence>
<dbReference type="PANTHER" id="PTHR43135">
    <property type="entry name" value="ALPHA-D-RIBOSE 1-METHYLPHOSPHONATE 5-TRIPHOSPHATE DIPHOSPHATASE"/>
    <property type="match status" value="1"/>
</dbReference>
<feature type="transmembrane region" description="Helical" evidence="1">
    <location>
        <begin position="85"/>
        <end position="102"/>
    </location>
</feature>
<dbReference type="Gene3D" id="3.20.20.140">
    <property type="entry name" value="Metal-dependent hydrolases"/>
    <property type="match status" value="2"/>
</dbReference>
<feature type="transmembrane region" description="Helical" evidence="1">
    <location>
        <begin position="29"/>
        <end position="51"/>
    </location>
</feature>
<feature type="transmembrane region" description="Helical" evidence="1">
    <location>
        <begin position="57"/>
        <end position="73"/>
    </location>
</feature>
<dbReference type="SUPFAM" id="SSF51556">
    <property type="entry name" value="Metallo-dependent hydrolases"/>
    <property type="match status" value="1"/>
</dbReference>
<feature type="domain" description="Amidohydrolase-related" evidence="2">
    <location>
        <begin position="445"/>
        <end position="543"/>
    </location>
</feature>
<keyword evidence="1" id="KW-0472">Membrane</keyword>
<keyword evidence="4" id="KW-1185">Reference proteome</keyword>
<dbReference type="EMBL" id="WHOB01000021">
    <property type="protein sequence ID" value="NOU78938.1"/>
    <property type="molecule type" value="Genomic_DNA"/>
</dbReference>
<dbReference type="InterPro" id="IPR051781">
    <property type="entry name" value="Metallo-dep_Hydrolase"/>
</dbReference>
<accession>A0ABX1YGC0</accession>
<reference evidence="3 4" key="1">
    <citation type="submission" date="2019-10" db="EMBL/GenBank/DDBJ databases">
        <title>Description of Paenibacillus terricola sp. nov.</title>
        <authorList>
            <person name="Carlier A."/>
            <person name="Qi S."/>
        </authorList>
    </citation>
    <scope>NUCLEOTIDE SEQUENCE [LARGE SCALE GENOMIC DNA]</scope>
    <source>
        <strain evidence="3 4">LMG 31459</strain>
    </source>
</reference>
<dbReference type="Pfam" id="PF01979">
    <property type="entry name" value="Amidohydro_1"/>
    <property type="match status" value="1"/>
</dbReference>
<dbReference type="InterPro" id="IPR006680">
    <property type="entry name" value="Amidohydro-rel"/>
</dbReference>
<proteinExistence type="predicted"/>
<dbReference type="InterPro" id="IPR032466">
    <property type="entry name" value="Metal_Hydrolase"/>
</dbReference>
<keyword evidence="1" id="KW-0812">Transmembrane</keyword>
<dbReference type="Gene3D" id="2.30.40.10">
    <property type="entry name" value="Urease, subunit C, domain 1"/>
    <property type="match status" value="2"/>
</dbReference>
<dbReference type="SUPFAM" id="SSF51338">
    <property type="entry name" value="Composite domain of metallo-dependent hydrolases"/>
    <property type="match status" value="1"/>
</dbReference>
<organism evidence="3 4">
    <name type="scientific">Paenibacillus phytohabitans</name>
    <dbReference type="NCBI Taxonomy" id="2654978"/>
    <lineage>
        <taxon>Bacteria</taxon>
        <taxon>Bacillati</taxon>
        <taxon>Bacillota</taxon>
        <taxon>Bacilli</taxon>
        <taxon>Bacillales</taxon>
        <taxon>Paenibacillaceae</taxon>
        <taxon>Paenibacillus</taxon>
    </lineage>
</organism>
<protein>
    <submittedName>
        <fullName evidence="3">Amidohydrolase family protein</fullName>
    </submittedName>
</protein>
<evidence type="ECO:0000259" key="2">
    <source>
        <dbReference type="Pfam" id="PF01979"/>
    </source>
</evidence>
<keyword evidence="1" id="KW-1133">Transmembrane helix</keyword>
<evidence type="ECO:0000313" key="4">
    <source>
        <dbReference type="Proteomes" id="UP000596857"/>
    </source>
</evidence>
<dbReference type="InterPro" id="IPR011059">
    <property type="entry name" value="Metal-dep_hydrolase_composite"/>
</dbReference>
<dbReference type="Proteomes" id="UP000596857">
    <property type="component" value="Unassembled WGS sequence"/>
</dbReference>